<name>A0A0B4GQ56_METGA</name>
<evidence type="ECO:0000313" key="1">
    <source>
        <dbReference type="EMBL" id="KID89395.1"/>
    </source>
</evidence>
<gene>
    <name evidence="1" type="ORF">MGU_03442</name>
</gene>
<organism evidence="1 2">
    <name type="scientific">Metarhizium guizhouense (strain ARSEF 977)</name>
    <dbReference type="NCBI Taxonomy" id="1276136"/>
    <lineage>
        <taxon>Eukaryota</taxon>
        <taxon>Fungi</taxon>
        <taxon>Dikarya</taxon>
        <taxon>Ascomycota</taxon>
        <taxon>Pezizomycotina</taxon>
        <taxon>Sordariomycetes</taxon>
        <taxon>Hypocreomycetidae</taxon>
        <taxon>Hypocreales</taxon>
        <taxon>Clavicipitaceae</taxon>
        <taxon>Metarhizium</taxon>
    </lineage>
</organism>
<dbReference type="EMBL" id="AZNH01000008">
    <property type="protein sequence ID" value="KID89395.1"/>
    <property type="molecule type" value="Genomic_DNA"/>
</dbReference>
<evidence type="ECO:0000313" key="2">
    <source>
        <dbReference type="Proteomes" id="UP000031192"/>
    </source>
</evidence>
<dbReference type="AlphaFoldDB" id="A0A0B4GQ56"/>
<accession>A0A0B4GQ56</accession>
<proteinExistence type="predicted"/>
<dbReference type="OrthoDB" id="4936900at2759"/>
<dbReference type="HOGENOM" id="CLU_758829_0_0_1"/>
<reference evidence="1 2" key="1">
    <citation type="journal article" date="2014" name="Proc. Natl. Acad. Sci. U.S.A.">
        <title>Trajectory and genomic determinants of fungal-pathogen speciation and host adaptation.</title>
        <authorList>
            <person name="Hu X."/>
            <person name="Xiao G."/>
            <person name="Zheng P."/>
            <person name="Shang Y."/>
            <person name="Su Y."/>
            <person name="Zhang X."/>
            <person name="Liu X."/>
            <person name="Zhan S."/>
            <person name="St Leger R.J."/>
            <person name="Wang C."/>
        </authorList>
    </citation>
    <scope>NUCLEOTIDE SEQUENCE [LARGE SCALE GENOMIC DNA]</scope>
    <source>
        <strain evidence="1 2">ARSEF 977</strain>
    </source>
</reference>
<comment type="caution">
    <text evidence="1">The sequence shown here is derived from an EMBL/GenBank/DDBJ whole genome shotgun (WGS) entry which is preliminary data.</text>
</comment>
<protein>
    <submittedName>
        <fullName evidence="1">Uncharacterized protein</fullName>
    </submittedName>
</protein>
<dbReference type="Proteomes" id="UP000031192">
    <property type="component" value="Unassembled WGS sequence"/>
</dbReference>
<keyword evidence="2" id="KW-1185">Reference proteome</keyword>
<sequence>MDHFDENATGLFHDYMPLYPAAYFNNMCNRELYGWIMFERHGEVPVADPENLSDEFKARENAINIDRLPAGDPTTWVLPAYTQELERLKSVVKEQLDCHNRLKEDGCLPWFDSSQIQHVVYNAKDLPSITELWRGKYDDGSRVLSKQLLLWNKFRFWQSWRREKANIIILLGESHGRLVKLGLRSHLSLFKLEPNQFVQTEATTLLEYLDFIDRYYASSRALVKSCQEALDENCVCEQDFSLTRERHLTKKRKGRAAAAGTLKGRARVDKCKEGAVANLENAKRMLELRDAIWDRTVNQLNECKPDDVEYVYPAAPLETEIQTEDAGSAVLPTRPAQDLDVEIVD</sequence>